<keyword evidence="2" id="KW-1185">Reference proteome</keyword>
<dbReference type="KEGG" id="mou:OU421_06045"/>
<reference evidence="1" key="1">
    <citation type="submission" date="2022-11" db="EMBL/GenBank/DDBJ databases">
        <title>Complete genome sequence of Methanogenium organophilum DSM 3596.</title>
        <authorList>
            <person name="Chen S.-C."/>
            <person name="Lai S.-J."/>
            <person name="You Y.-T."/>
        </authorList>
    </citation>
    <scope>NUCLEOTIDE SEQUENCE</scope>
    <source>
        <strain evidence="1">DSM 3596</strain>
    </source>
</reference>
<gene>
    <name evidence="1" type="ORF">OU421_06045</name>
</gene>
<proteinExistence type="predicted"/>
<protein>
    <submittedName>
        <fullName evidence="1">Uncharacterized protein</fullName>
    </submittedName>
</protein>
<evidence type="ECO:0000313" key="1">
    <source>
        <dbReference type="EMBL" id="WAI02431.1"/>
    </source>
</evidence>
<sequence length="83" mass="9903">MKIRKRYFGENLESTLQGVVLFSPLKENLFKNFVICLINIDQRTRGRSGKEKKWNEISRTNLQSPIFYHGKIIFDWKLGSYFD</sequence>
<dbReference type="Proteomes" id="UP001163096">
    <property type="component" value="Chromosome"/>
</dbReference>
<name>A0A9X9S678_METOG</name>
<accession>A0A9X9S678</accession>
<evidence type="ECO:0000313" key="2">
    <source>
        <dbReference type="Proteomes" id="UP001163096"/>
    </source>
</evidence>
<organism evidence="1 2">
    <name type="scientific">Methanogenium organophilum</name>
    <dbReference type="NCBI Taxonomy" id="2199"/>
    <lineage>
        <taxon>Archaea</taxon>
        <taxon>Methanobacteriati</taxon>
        <taxon>Methanobacteriota</taxon>
        <taxon>Stenosarchaea group</taxon>
        <taxon>Methanomicrobia</taxon>
        <taxon>Methanomicrobiales</taxon>
        <taxon>Methanomicrobiaceae</taxon>
        <taxon>Methanogenium</taxon>
    </lineage>
</organism>
<dbReference type="EMBL" id="CP113361">
    <property type="protein sequence ID" value="WAI02431.1"/>
    <property type="molecule type" value="Genomic_DNA"/>
</dbReference>
<dbReference type="GeneID" id="76834645"/>
<dbReference type="RefSeq" id="WP_268187714.1">
    <property type="nucleotide sequence ID" value="NZ_CP113361.1"/>
</dbReference>
<dbReference type="AlphaFoldDB" id="A0A9X9S678"/>